<gene>
    <name evidence="1" type="ORF">C8D86_10250</name>
</gene>
<name>A0A370GY97_9COXI</name>
<keyword evidence="2" id="KW-1185">Reference proteome</keyword>
<evidence type="ECO:0000313" key="2">
    <source>
        <dbReference type="Proteomes" id="UP000254720"/>
    </source>
</evidence>
<organism evidence="1 2">
    <name type="scientific">Aquicella lusitana</name>
    <dbReference type="NCBI Taxonomy" id="254246"/>
    <lineage>
        <taxon>Bacteria</taxon>
        <taxon>Pseudomonadati</taxon>
        <taxon>Pseudomonadota</taxon>
        <taxon>Gammaproteobacteria</taxon>
        <taxon>Legionellales</taxon>
        <taxon>Coxiellaceae</taxon>
        <taxon>Aquicella</taxon>
    </lineage>
</organism>
<reference evidence="1 2" key="1">
    <citation type="submission" date="2018-07" db="EMBL/GenBank/DDBJ databases">
        <title>Genomic Encyclopedia of Type Strains, Phase IV (KMG-IV): sequencing the most valuable type-strain genomes for metagenomic binning, comparative biology and taxonomic classification.</title>
        <authorList>
            <person name="Goeker M."/>
        </authorList>
    </citation>
    <scope>NUCLEOTIDE SEQUENCE [LARGE SCALE GENOMIC DNA]</scope>
    <source>
        <strain evidence="1 2">DSM 16500</strain>
    </source>
</reference>
<protein>
    <submittedName>
        <fullName evidence="1">Uncharacterized protein</fullName>
    </submittedName>
</protein>
<comment type="caution">
    <text evidence="1">The sequence shown here is derived from an EMBL/GenBank/DDBJ whole genome shotgun (WGS) entry which is preliminary data.</text>
</comment>
<sequence>MEHISQHFKWNKARMTCFVQMLLVLFTTWTVNLNRLACMIQSGATG</sequence>
<evidence type="ECO:0000313" key="1">
    <source>
        <dbReference type="EMBL" id="RDI48622.1"/>
    </source>
</evidence>
<proteinExistence type="predicted"/>
<dbReference type="EMBL" id="QQAX01000002">
    <property type="protein sequence ID" value="RDI48622.1"/>
    <property type="molecule type" value="Genomic_DNA"/>
</dbReference>
<dbReference type="Proteomes" id="UP000254720">
    <property type="component" value="Unassembled WGS sequence"/>
</dbReference>
<dbReference type="AlphaFoldDB" id="A0A370GY97"/>
<accession>A0A370GY97</accession>